<dbReference type="Proteomes" id="UP001497512">
    <property type="component" value="Chromosome 3"/>
</dbReference>
<keyword evidence="2" id="KW-0677">Repeat</keyword>
<accession>A0ABP0UH03</accession>
<keyword evidence="8" id="KW-1185">Reference proteome</keyword>
<dbReference type="SUPFAM" id="SSF51445">
    <property type="entry name" value="(Trans)glycosidases"/>
    <property type="match status" value="1"/>
</dbReference>
<dbReference type="Pfam" id="PF02018">
    <property type="entry name" value="CBM_4_9"/>
    <property type="match status" value="4"/>
</dbReference>
<dbReference type="EMBL" id="OZ019895">
    <property type="protein sequence ID" value="CAK9220545.1"/>
    <property type="molecule type" value="Genomic_DNA"/>
</dbReference>
<dbReference type="Pfam" id="PF00331">
    <property type="entry name" value="Glyco_hydro_10"/>
    <property type="match status" value="1"/>
</dbReference>
<keyword evidence="3" id="KW-0378">Hydrolase</keyword>
<name>A0ABP0UH03_9BRYO</name>
<keyword evidence="4" id="KW-0119">Carbohydrate metabolism</keyword>
<evidence type="ECO:0000256" key="5">
    <source>
        <dbReference type="ARBA" id="ARBA00023326"/>
    </source>
</evidence>
<evidence type="ECO:0000256" key="2">
    <source>
        <dbReference type="ARBA" id="ARBA00022737"/>
    </source>
</evidence>
<evidence type="ECO:0000256" key="4">
    <source>
        <dbReference type="ARBA" id="ARBA00023277"/>
    </source>
</evidence>
<dbReference type="SMART" id="SM00633">
    <property type="entry name" value="Glyco_10"/>
    <property type="match status" value="1"/>
</dbReference>
<gene>
    <name evidence="7" type="ORF">CSSPTR1EN2_LOCUS15510</name>
</gene>
<dbReference type="PANTHER" id="PTHR31490:SF1">
    <property type="entry name" value="ENDO-1,4-BETA-XYLANASE 1"/>
    <property type="match status" value="1"/>
</dbReference>
<comment type="similarity">
    <text evidence="1">Belongs to the glycosyl hydrolase 10 (cellulase F) family.</text>
</comment>
<feature type="domain" description="GH10" evidence="6">
    <location>
        <begin position="763"/>
        <end position="1050"/>
    </location>
</feature>
<dbReference type="SUPFAM" id="SSF49785">
    <property type="entry name" value="Galactose-binding domain-like"/>
    <property type="match status" value="4"/>
</dbReference>
<dbReference type="Gene3D" id="3.20.20.80">
    <property type="entry name" value="Glycosidases"/>
    <property type="match status" value="1"/>
</dbReference>
<dbReference type="InterPro" id="IPR003305">
    <property type="entry name" value="CenC_carb-bd"/>
</dbReference>
<evidence type="ECO:0000259" key="6">
    <source>
        <dbReference type="PROSITE" id="PS51760"/>
    </source>
</evidence>
<evidence type="ECO:0000256" key="1">
    <source>
        <dbReference type="ARBA" id="ARBA00007495"/>
    </source>
</evidence>
<dbReference type="InterPro" id="IPR017853">
    <property type="entry name" value="GH"/>
</dbReference>
<evidence type="ECO:0000256" key="3">
    <source>
        <dbReference type="ARBA" id="ARBA00022801"/>
    </source>
</evidence>
<keyword evidence="5" id="KW-0624">Polysaccharide degradation</keyword>
<dbReference type="InterPro" id="IPR001000">
    <property type="entry name" value="GH10_dom"/>
</dbReference>
<dbReference type="Gene3D" id="2.60.120.260">
    <property type="entry name" value="Galactose-binding domain-like"/>
    <property type="match status" value="4"/>
</dbReference>
<protein>
    <recommendedName>
        <fullName evidence="6">GH10 domain-containing protein</fullName>
    </recommendedName>
</protein>
<evidence type="ECO:0000313" key="8">
    <source>
        <dbReference type="Proteomes" id="UP001497512"/>
    </source>
</evidence>
<sequence length="1107" mass="121688">MSKFTRKIKDLGNPLHIFQGWRSSSRVPDHGAEDNRRSSMMDSSKDLITNPTFVWGSDHGWQPLCCSLSICDTPPLCGPPPSGHQFYCVAHSRTQAWQGIAQDLSGKLKAGEEYSVEACVSIRGPSDYSDVQATLKTEGADGHVSYITLASGKASKDKWTVLKGKLSMTTSAAKVLIYLEGPPKGIDLLASYFSVLPLGAEPECASKVEEQEDLARNILVNPTFDNGLQGWSGLCCKLAHSGAHGWKGVYGPRGASFAIATDRREGWQGIEQDVTALVHANTKYAVSAVVRISGLSHDGADITASLRLEIANSNPQYVTIGRVKASSTEWVRLEGQFHLESGYQRAVFYLEGPPCGVDLLVGSVTMKPVNSPHSEGQAARKQANATVGPSPTDILKNSSFANGLQNWNVNGCKGSVCQSMENPKVSPYSGKSFVVLSQRTDSWSGMGQTISDRIELETMYDVVAIVRVSGPNSDVRATLNVQEADNSNRYVTLGSVQANNKEWKQLQGKLILLKAPKSASVYLEGPSTGTDLLVDSFSITPAQGTVCPGPPFIEDPKFGINIIENSNLLEGLKGWYAQGSTRLSIAPGAPTLVPPTAAASLPYHDRLSGSCIIASNRTQLWEGPAQTITDKLQLFVPYQVAAWVRVRRQHGKTGPQKVNIALGIDGKWVTGGEVEADDQSWKETVGSFRLEKKPDNAIVYAQGPEPGVDIMIAGLQIFAADRSARFATLRSRTDKIRKREVVLQLTGGNRQPLPPNIHVRVQQTTRSFPLGSCINRWSLDNSSYVKFFLENFNWAVFENEIKWGWTEPERGKFNYKDADEMLQFCLRHNIPMRGHCIFWEAEHCNQGWLKTLSSLELSEAVQNRGVDLLSRYQGNFLHYDVNNEMLHGSFFRDRLGPDIWAHMFKLAHQFDPQARLFVNDYHVEDGEDGNSSPEKYLAQIQGLLKQGASVGGIGVQGHVETPVGPILCDAFDKLSSINIPIWLTEVDVGSTNEYIRADDLEVILREGFAHPGVEGMMLWGFWEGAASRENGHLVDSTKRVNAAGQRLIALREEWTTSFTAHTNESGQLVFRGFLGDYDAFVDLGQGEVPLHFKVPKGYDPLVVNLYL</sequence>
<dbReference type="InterPro" id="IPR008979">
    <property type="entry name" value="Galactose-bd-like_sf"/>
</dbReference>
<dbReference type="PANTHER" id="PTHR31490">
    <property type="entry name" value="GLYCOSYL HYDROLASE"/>
    <property type="match status" value="1"/>
</dbReference>
<organism evidence="7 8">
    <name type="scientific">Sphagnum troendelagicum</name>
    <dbReference type="NCBI Taxonomy" id="128251"/>
    <lineage>
        <taxon>Eukaryota</taxon>
        <taxon>Viridiplantae</taxon>
        <taxon>Streptophyta</taxon>
        <taxon>Embryophyta</taxon>
        <taxon>Bryophyta</taxon>
        <taxon>Sphagnophytina</taxon>
        <taxon>Sphagnopsida</taxon>
        <taxon>Sphagnales</taxon>
        <taxon>Sphagnaceae</taxon>
        <taxon>Sphagnum</taxon>
    </lineage>
</organism>
<reference evidence="7" key="1">
    <citation type="submission" date="2024-02" db="EMBL/GenBank/DDBJ databases">
        <authorList>
            <consortium name="ELIXIR-Norway"/>
            <consortium name="Elixir Norway"/>
        </authorList>
    </citation>
    <scope>NUCLEOTIDE SEQUENCE</scope>
</reference>
<dbReference type="InterPro" id="IPR044846">
    <property type="entry name" value="GH10"/>
</dbReference>
<evidence type="ECO:0000313" key="7">
    <source>
        <dbReference type="EMBL" id="CAK9220545.1"/>
    </source>
</evidence>
<proteinExistence type="inferred from homology"/>
<dbReference type="PROSITE" id="PS51760">
    <property type="entry name" value="GH10_2"/>
    <property type="match status" value="1"/>
</dbReference>